<evidence type="ECO:0000313" key="2">
    <source>
        <dbReference type="Proteomes" id="UP000288351"/>
    </source>
</evidence>
<proteinExistence type="predicted"/>
<reference evidence="1 2" key="1">
    <citation type="journal article" date="2019" name="Microbiol. Resour. Announc.">
        <title>Draft Genome Sequence of the Most Traditional epsilon-Poly-l-Lysine Producer, Streptomyces albulus NBRC14147.</title>
        <authorList>
            <person name="Yamanaka K."/>
            <person name="Hamano Y."/>
        </authorList>
    </citation>
    <scope>NUCLEOTIDE SEQUENCE [LARGE SCALE GENOMIC DNA]</scope>
    <source>
        <strain evidence="1 2">NBRC 14147</strain>
    </source>
</reference>
<dbReference type="AlphaFoldDB" id="A0A059WIU9"/>
<comment type="caution">
    <text evidence="1">The sequence shown here is derived from an EMBL/GenBank/DDBJ whole genome shotgun (WGS) entry which is preliminary data.</text>
</comment>
<evidence type="ECO:0000313" key="1">
    <source>
        <dbReference type="EMBL" id="GCB95458.1"/>
    </source>
</evidence>
<dbReference type="Proteomes" id="UP000288351">
    <property type="component" value="Unassembled WGS sequence"/>
</dbReference>
<gene>
    <name evidence="1" type="ORF">SALB_08263</name>
</gene>
<dbReference type="PROSITE" id="PS51257">
    <property type="entry name" value="PROKAR_LIPOPROTEIN"/>
    <property type="match status" value="1"/>
</dbReference>
<sequence>MMRRRTFPLIALIAILASSGLSACSVLHDGEPKANIGVPQAAKQVDSILDNTFKAVRPELKWREGRPTCRK</sequence>
<dbReference type="EMBL" id="BHXC01000007">
    <property type="protein sequence ID" value="GCB95458.1"/>
    <property type="molecule type" value="Genomic_DNA"/>
</dbReference>
<organism evidence="1 2">
    <name type="scientific">Streptomyces noursei</name>
    <name type="common">Streptomyces albulus</name>
    <dbReference type="NCBI Taxonomy" id="1971"/>
    <lineage>
        <taxon>Bacteria</taxon>
        <taxon>Bacillati</taxon>
        <taxon>Actinomycetota</taxon>
        <taxon>Actinomycetes</taxon>
        <taxon>Kitasatosporales</taxon>
        <taxon>Streptomycetaceae</taxon>
        <taxon>Streptomyces</taxon>
    </lineage>
</organism>
<protein>
    <submittedName>
        <fullName evidence="1">Uncharacterized protein</fullName>
    </submittedName>
</protein>
<name>A0A059WIU9_STRNR</name>
<accession>A0A059WIU9</accession>